<evidence type="ECO:0000256" key="1">
    <source>
        <dbReference type="SAM" id="MobiDB-lite"/>
    </source>
</evidence>
<keyword evidence="3" id="KW-1185">Reference proteome</keyword>
<name>A0A8E2AJE0_9APHY</name>
<gene>
    <name evidence="2" type="ORF">OBBRIDRAFT_296391</name>
</gene>
<feature type="region of interest" description="Disordered" evidence="1">
    <location>
        <begin position="1"/>
        <end position="42"/>
    </location>
</feature>
<accession>A0A8E2AJE0</accession>
<evidence type="ECO:0000313" key="3">
    <source>
        <dbReference type="Proteomes" id="UP000250043"/>
    </source>
</evidence>
<dbReference type="AlphaFoldDB" id="A0A8E2AJE0"/>
<organism evidence="2 3">
    <name type="scientific">Obba rivulosa</name>
    <dbReference type="NCBI Taxonomy" id="1052685"/>
    <lineage>
        <taxon>Eukaryota</taxon>
        <taxon>Fungi</taxon>
        <taxon>Dikarya</taxon>
        <taxon>Basidiomycota</taxon>
        <taxon>Agaricomycotina</taxon>
        <taxon>Agaricomycetes</taxon>
        <taxon>Polyporales</taxon>
        <taxon>Gelatoporiaceae</taxon>
        <taxon>Obba</taxon>
    </lineage>
</organism>
<evidence type="ECO:0000313" key="2">
    <source>
        <dbReference type="EMBL" id="OCH85623.1"/>
    </source>
</evidence>
<sequence length="100" mass="11500">MREITLPLGSKSGCNLRNHRRLRDRAFRESSDSRNPTNRARARLTKTPSSYIAGWEKLTRGPSRKIMRGRSMNTSRASPPPTPRILSILLRALPYRIDKQ</sequence>
<proteinExistence type="predicted"/>
<protein>
    <submittedName>
        <fullName evidence="2">Uncharacterized protein</fullName>
    </submittedName>
</protein>
<reference evidence="2 3" key="1">
    <citation type="submission" date="2016-07" db="EMBL/GenBank/DDBJ databases">
        <title>Draft genome of the white-rot fungus Obba rivulosa 3A-2.</title>
        <authorList>
            <consortium name="DOE Joint Genome Institute"/>
            <person name="Miettinen O."/>
            <person name="Riley R."/>
            <person name="Acob R."/>
            <person name="Barry K."/>
            <person name="Cullen D."/>
            <person name="De Vries R."/>
            <person name="Hainaut M."/>
            <person name="Hatakka A."/>
            <person name="Henrissat B."/>
            <person name="Hilden K."/>
            <person name="Kuo R."/>
            <person name="Labutti K."/>
            <person name="Lipzen A."/>
            <person name="Makela M.R."/>
            <person name="Sandor L."/>
            <person name="Spatafora J.W."/>
            <person name="Grigoriev I.V."/>
            <person name="Hibbett D.S."/>
        </authorList>
    </citation>
    <scope>NUCLEOTIDE SEQUENCE [LARGE SCALE GENOMIC DNA]</scope>
    <source>
        <strain evidence="2 3">3A-2</strain>
    </source>
</reference>
<feature type="region of interest" description="Disordered" evidence="1">
    <location>
        <begin position="62"/>
        <end position="83"/>
    </location>
</feature>
<dbReference type="Proteomes" id="UP000250043">
    <property type="component" value="Unassembled WGS sequence"/>
</dbReference>
<dbReference type="EMBL" id="KV722573">
    <property type="protein sequence ID" value="OCH85623.1"/>
    <property type="molecule type" value="Genomic_DNA"/>
</dbReference>